<feature type="domain" description="Protein kinase" evidence="2">
    <location>
        <begin position="223"/>
        <end position="462"/>
    </location>
</feature>
<evidence type="ECO:0000313" key="4">
    <source>
        <dbReference type="Proteomes" id="UP000238954"/>
    </source>
</evidence>
<feature type="binding site" evidence="1">
    <location>
        <position position="776"/>
    </location>
    <ligand>
        <name>Zn(2+)</name>
        <dbReference type="ChEBI" id="CHEBI:29105"/>
    </ligand>
</feature>
<feature type="binding site" evidence="1">
    <location>
        <position position="733"/>
    </location>
    <ligand>
        <name>Zn(2+)</name>
        <dbReference type="ChEBI" id="CHEBI:29105"/>
    </ligand>
</feature>
<dbReference type="SUPFAM" id="SSF158745">
    <property type="entry name" value="LanC-like"/>
    <property type="match status" value="1"/>
</dbReference>
<dbReference type="GO" id="GO:0031179">
    <property type="term" value="P:peptide modification"/>
    <property type="evidence" value="ECO:0007669"/>
    <property type="project" value="InterPro"/>
</dbReference>
<keyword evidence="1" id="KW-0862">Zinc</keyword>
<dbReference type="Pfam" id="PF25816">
    <property type="entry name" value="RamC_N"/>
    <property type="match status" value="1"/>
</dbReference>
<organism evidence="3 4">
    <name type="scientific">Sphingopyxis lindanitolerans</name>
    <dbReference type="NCBI Taxonomy" id="2054227"/>
    <lineage>
        <taxon>Bacteria</taxon>
        <taxon>Pseudomonadati</taxon>
        <taxon>Pseudomonadota</taxon>
        <taxon>Alphaproteobacteria</taxon>
        <taxon>Sphingomonadales</taxon>
        <taxon>Sphingomonadaceae</taxon>
        <taxon>Sphingopyxis</taxon>
    </lineage>
</organism>
<keyword evidence="4" id="KW-1185">Reference proteome</keyword>
<dbReference type="InterPro" id="IPR052751">
    <property type="entry name" value="Plant_MAPKKK"/>
</dbReference>
<gene>
    <name evidence="3" type="ORF">CVO77_11280</name>
</gene>
<dbReference type="InterPro" id="IPR012341">
    <property type="entry name" value="6hp_glycosidase-like_sf"/>
</dbReference>
<dbReference type="Gene3D" id="1.50.10.10">
    <property type="match status" value="1"/>
</dbReference>
<dbReference type="GO" id="GO:0046872">
    <property type="term" value="F:metal ion binding"/>
    <property type="evidence" value="ECO:0007669"/>
    <property type="project" value="UniProtKB-KW"/>
</dbReference>
<dbReference type="PANTHER" id="PTHR48011:SF4">
    <property type="entry name" value="MITOGEN-ACTIVATED PROTEIN KINASE KINASE KINASE 19"/>
    <property type="match status" value="1"/>
</dbReference>
<accession>A0A2S8B9H7</accession>
<dbReference type="Pfam" id="PF05147">
    <property type="entry name" value="LANC_like"/>
    <property type="match status" value="1"/>
</dbReference>
<evidence type="ECO:0000259" key="2">
    <source>
        <dbReference type="PROSITE" id="PS50011"/>
    </source>
</evidence>
<dbReference type="GO" id="GO:0005975">
    <property type="term" value="P:carbohydrate metabolic process"/>
    <property type="evidence" value="ECO:0007669"/>
    <property type="project" value="InterPro"/>
</dbReference>
<protein>
    <recommendedName>
        <fullName evidence="2">Protein kinase domain-containing protein</fullName>
    </recommendedName>
</protein>
<dbReference type="SUPFAM" id="SSF56112">
    <property type="entry name" value="Protein kinase-like (PK-like)"/>
    <property type="match status" value="1"/>
</dbReference>
<sequence length="876" mass="92797">MLSGRTALLHDYEEALSFLRDQLGGDWAVRQWRDGSCRWQFHAPLDAPDVAQGWKVHVAVAVGEAAVFARTLAPLLADLRIAFKLPASLDAIAAINAGEGGAEQVGKIATLYPADDTLARRAIHALDRVWPKSAAPAIRTSLHVRPGSAVAFRFGAFDSRHRIVDSRGIIHAAVRLPDDSLVADERIMGGKPPGGIEPPVPGFAPEVWNDVAGECAAIGDLPLVLLGEIKRTAHSRLLFAAARDSGDTLVVRQRAAGETRYPDDGTAEARIEREFRVLDAIGGDKGCAPRAIAWCGGDIPSLAMEDVEGSLLSELPQEARVRLMPSLAAALAAVHRRGWVHGDVKLENAIARDAKVALIDFELAERIGSPVSGRGTDAYMPPEVASGAPAHPAQDIHALGVSLFHAVTGFPPGLLAPRRGLLADLLRREGAGEAADVVERMTADDPMARPSAEASVFLLTALNKGALSSGAKRQPPDDTLLDVPRAHQAIEAAVRATADFRVEDKGALHWRNTHFQRHFECEAINIGAAGILIGLLAASRASGVDCRDDIAGAARWLASRPAEGQAAGLFTGNAGVALALAAAGRALGADEYMAASQARLAAAADDEREFDLFSGSAGTLFAAASISELVEDDWPLEFGRIAIAKLESRKDMVEGLTVWRAGGGPDFLGCAHGSAGIAAALGYWARRTGDRDADALSVATLKALARRAMDTPTGQGMRMRLGSDRSHTPGNWCHGTAGFLWSLLAGPGARAELAEELDWAVASLAALPAIATPTYCHGLAGQLELWQMVSAIERHEALAARKVGRIAASLDVMRHRDNGQDIWISDDPSIVTPDLWVGFMGPAAALSLAVEGERRTILDGGLLRETADRLGRGRRR</sequence>
<feature type="binding site" evidence="1">
    <location>
        <position position="777"/>
    </location>
    <ligand>
        <name>Zn(2+)</name>
        <dbReference type="ChEBI" id="CHEBI:29105"/>
    </ligand>
</feature>
<dbReference type="InterPro" id="IPR007822">
    <property type="entry name" value="LANC-like"/>
</dbReference>
<evidence type="ECO:0000313" key="3">
    <source>
        <dbReference type="EMBL" id="PQM28980.1"/>
    </source>
</evidence>
<reference evidence="4" key="1">
    <citation type="submission" date="2017-11" db="EMBL/GenBank/DDBJ databases">
        <title>The complete genome sequence of Sphingopyxis pomeranensis sp. nov. strain WS5A3p.</title>
        <authorList>
            <person name="Kaminski M.A."/>
        </authorList>
    </citation>
    <scope>NUCLEOTIDE SEQUENCE [LARGE SCALE GENOMIC DNA]</scope>
    <source>
        <strain evidence="4">WS5A3p</strain>
    </source>
</reference>
<dbReference type="SMART" id="SM01260">
    <property type="entry name" value="LANC_like"/>
    <property type="match status" value="1"/>
</dbReference>
<dbReference type="PROSITE" id="PS50011">
    <property type="entry name" value="PROTEIN_KINASE_DOM"/>
    <property type="match status" value="1"/>
</dbReference>
<proteinExistence type="predicted"/>
<comment type="caution">
    <text evidence="3">The sequence shown here is derived from an EMBL/GenBank/DDBJ whole genome shotgun (WGS) entry which is preliminary data.</text>
</comment>
<dbReference type="InterPro" id="IPR057929">
    <property type="entry name" value="RamC_N"/>
</dbReference>
<dbReference type="InterPro" id="IPR000719">
    <property type="entry name" value="Prot_kinase_dom"/>
</dbReference>
<dbReference type="Proteomes" id="UP000238954">
    <property type="component" value="Chromosome"/>
</dbReference>
<evidence type="ECO:0000256" key="1">
    <source>
        <dbReference type="PIRSR" id="PIRSR607822-1"/>
    </source>
</evidence>
<dbReference type="SMART" id="SM00220">
    <property type="entry name" value="S_TKc"/>
    <property type="match status" value="1"/>
</dbReference>
<dbReference type="GO" id="GO:0005524">
    <property type="term" value="F:ATP binding"/>
    <property type="evidence" value="ECO:0007669"/>
    <property type="project" value="InterPro"/>
</dbReference>
<dbReference type="GO" id="GO:0004672">
    <property type="term" value="F:protein kinase activity"/>
    <property type="evidence" value="ECO:0007669"/>
    <property type="project" value="InterPro"/>
</dbReference>
<dbReference type="PANTHER" id="PTHR48011">
    <property type="entry name" value="CCR4-NOT TRANSCRIPTIONAL COMPLEX SUBUNIT CAF120-RELATED"/>
    <property type="match status" value="1"/>
</dbReference>
<name>A0A2S8B9H7_9SPHN</name>
<dbReference type="PRINTS" id="PR01950">
    <property type="entry name" value="LANCSUPER"/>
</dbReference>
<dbReference type="GO" id="GO:0007165">
    <property type="term" value="P:signal transduction"/>
    <property type="evidence" value="ECO:0007669"/>
    <property type="project" value="TreeGrafter"/>
</dbReference>
<keyword evidence="1" id="KW-0479">Metal-binding</keyword>
<dbReference type="EMBL" id="PHFW01000002">
    <property type="protein sequence ID" value="PQM28980.1"/>
    <property type="molecule type" value="Genomic_DNA"/>
</dbReference>
<dbReference type="Pfam" id="PF00069">
    <property type="entry name" value="Pkinase"/>
    <property type="match status" value="1"/>
</dbReference>
<dbReference type="InterPro" id="IPR011009">
    <property type="entry name" value="Kinase-like_dom_sf"/>
</dbReference>
<dbReference type="Gene3D" id="1.10.510.10">
    <property type="entry name" value="Transferase(Phosphotransferase) domain 1"/>
    <property type="match status" value="1"/>
</dbReference>
<dbReference type="AlphaFoldDB" id="A0A2S8B9H7"/>